<dbReference type="STRING" id="1121338.CLTEP_02930"/>
<dbReference type="PATRIC" id="fig|1121338.3.peg.297"/>
<evidence type="ECO:0000256" key="1">
    <source>
        <dbReference type="SAM" id="Phobius"/>
    </source>
</evidence>
<feature type="transmembrane region" description="Helical" evidence="1">
    <location>
        <begin position="166"/>
        <end position="185"/>
    </location>
</feature>
<sequence length="392" mass="44095">MLNLFLYITIIIIIMLSFKLFKNIKNNILLTIISSIFILQIIIYPKICIQSALTGAKLFFSNVFPSLFPFLVVCNIIIYSNGIDIYSKLFGNIICKPLRLPKQCSFVIIVSALCGYPLGAKYSAQLYEKNIIDINTYEKLLNVASNASPLFLIGAVGTSMLGNPKIGYLLLISNYISCFIMGTILKNEEVVISKYIPENIYKPKSQNIGSIFQISIEDSIKTSLMIGGFITIFSVITHILKNNVLFKYILSKLFIQTSLKQIVESSTLGLLEMTNGCNMISSISLNLLTKLIIISFLVSFSGLSIIMQVYSFTYKHKISIKKYIYKKFIQGFFSSLITALLYKILFNDSVSTTIKIVNTSHISNANKYIPLTISVLVTPVLIKKLFRLFNFS</sequence>
<dbReference type="InterPro" id="IPR014226">
    <property type="entry name" value="Spore_IM_YlbJ"/>
</dbReference>
<reference evidence="2 3" key="1">
    <citation type="submission" date="2016-02" db="EMBL/GenBank/DDBJ databases">
        <title>Genome sequence of Clostridium tepidiprofundi DSM 19306.</title>
        <authorList>
            <person name="Poehlein A."/>
            <person name="Daniel R."/>
        </authorList>
    </citation>
    <scope>NUCLEOTIDE SEQUENCE [LARGE SCALE GENOMIC DNA]</scope>
    <source>
        <strain evidence="2 3">DSM 19306</strain>
    </source>
</reference>
<keyword evidence="3" id="KW-1185">Reference proteome</keyword>
<feature type="transmembrane region" description="Helical" evidence="1">
    <location>
        <begin position="324"/>
        <end position="345"/>
    </location>
</feature>
<accession>A0A151B7Y3</accession>
<evidence type="ECO:0000313" key="2">
    <source>
        <dbReference type="EMBL" id="KYH35900.1"/>
    </source>
</evidence>
<name>A0A151B7Y3_9CLOT</name>
<gene>
    <name evidence="2" type="primary">ylbJ</name>
    <name evidence="2" type="ORF">CLTEP_02930</name>
</gene>
<dbReference type="AlphaFoldDB" id="A0A151B7Y3"/>
<evidence type="ECO:0000313" key="3">
    <source>
        <dbReference type="Proteomes" id="UP000075531"/>
    </source>
</evidence>
<feature type="transmembrane region" description="Helical" evidence="1">
    <location>
        <begin position="5"/>
        <end position="21"/>
    </location>
</feature>
<dbReference type="NCBIfam" id="TIGR02871">
    <property type="entry name" value="spore_ylbJ"/>
    <property type="match status" value="1"/>
</dbReference>
<feature type="transmembrane region" description="Helical" evidence="1">
    <location>
        <begin position="291"/>
        <end position="312"/>
    </location>
</feature>
<keyword evidence="1" id="KW-0472">Membrane</keyword>
<feature type="transmembrane region" description="Helical" evidence="1">
    <location>
        <begin position="59"/>
        <end position="80"/>
    </location>
</feature>
<comment type="caution">
    <text evidence="2">The sequence shown here is derived from an EMBL/GenBank/DDBJ whole genome shotgun (WGS) entry which is preliminary data.</text>
</comment>
<keyword evidence="1" id="KW-1133">Transmembrane helix</keyword>
<dbReference type="EMBL" id="LTBA01000001">
    <property type="protein sequence ID" value="KYH35900.1"/>
    <property type="molecule type" value="Genomic_DNA"/>
</dbReference>
<organism evidence="2 3">
    <name type="scientific">Clostridium tepidiprofundi DSM 19306</name>
    <dbReference type="NCBI Taxonomy" id="1121338"/>
    <lineage>
        <taxon>Bacteria</taxon>
        <taxon>Bacillati</taxon>
        <taxon>Bacillota</taxon>
        <taxon>Clostridia</taxon>
        <taxon>Eubacteriales</taxon>
        <taxon>Clostridiaceae</taxon>
        <taxon>Clostridium</taxon>
    </lineage>
</organism>
<proteinExistence type="predicted"/>
<keyword evidence="1" id="KW-0812">Transmembrane</keyword>
<dbReference type="Proteomes" id="UP000075531">
    <property type="component" value="Unassembled WGS sequence"/>
</dbReference>
<feature type="transmembrane region" description="Helical" evidence="1">
    <location>
        <begin position="27"/>
        <end position="47"/>
    </location>
</feature>
<feature type="transmembrane region" description="Helical" evidence="1">
    <location>
        <begin position="222"/>
        <end position="240"/>
    </location>
</feature>
<protein>
    <submittedName>
        <fullName evidence="2">Sporulation integral membrane protein YlbJ</fullName>
    </submittedName>
</protein>